<evidence type="ECO:0000256" key="4">
    <source>
        <dbReference type="ARBA" id="ARBA00023136"/>
    </source>
</evidence>
<feature type="transmembrane region" description="Helical" evidence="5">
    <location>
        <begin position="83"/>
        <end position="103"/>
    </location>
</feature>
<feature type="transmembrane region" description="Helical" evidence="5">
    <location>
        <begin position="425"/>
        <end position="444"/>
    </location>
</feature>
<keyword evidence="8" id="KW-1185">Reference proteome</keyword>
<keyword evidence="3 5" id="KW-1133">Transmembrane helix</keyword>
<feature type="transmembrane region" description="Helical" evidence="5">
    <location>
        <begin position="268"/>
        <end position="287"/>
    </location>
</feature>
<dbReference type="Pfam" id="PF07690">
    <property type="entry name" value="MFS_1"/>
    <property type="match status" value="1"/>
</dbReference>
<evidence type="ECO:0000313" key="8">
    <source>
        <dbReference type="Proteomes" id="UP000295157"/>
    </source>
</evidence>
<protein>
    <submittedName>
        <fullName evidence="7">MFS transporter</fullName>
    </submittedName>
</protein>
<dbReference type="AlphaFoldDB" id="A0A4R4MZN9"/>
<feature type="transmembrane region" description="Helical" evidence="5">
    <location>
        <begin position="173"/>
        <end position="194"/>
    </location>
</feature>
<dbReference type="GO" id="GO:0022857">
    <property type="term" value="F:transmembrane transporter activity"/>
    <property type="evidence" value="ECO:0007669"/>
    <property type="project" value="InterPro"/>
</dbReference>
<feature type="transmembrane region" description="Helical" evidence="5">
    <location>
        <begin position="46"/>
        <end position="71"/>
    </location>
</feature>
<feature type="transmembrane region" description="Helical" evidence="5">
    <location>
        <begin position="333"/>
        <end position="355"/>
    </location>
</feature>
<organism evidence="7 8">
    <name type="scientific">Nonomuraea longispora</name>
    <dbReference type="NCBI Taxonomy" id="1848320"/>
    <lineage>
        <taxon>Bacteria</taxon>
        <taxon>Bacillati</taxon>
        <taxon>Actinomycetota</taxon>
        <taxon>Actinomycetes</taxon>
        <taxon>Streptosporangiales</taxon>
        <taxon>Streptosporangiaceae</taxon>
        <taxon>Nonomuraea</taxon>
    </lineage>
</organism>
<proteinExistence type="predicted"/>
<dbReference type="PANTHER" id="PTHR11360">
    <property type="entry name" value="MONOCARBOXYLATE TRANSPORTER"/>
    <property type="match status" value="1"/>
</dbReference>
<feature type="transmembrane region" description="Helical" evidence="5">
    <location>
        <begin position="206"/>
        <end position="224"/>
    </location>
</feature>
<feature type="transmembrane region" description="Helical" evidence="5">
    <location>
        <begin position="394"/>
        <end position="413"/>
    </location>
</feature>
<gene>
    <name evidence="7" type="ORF">E1267_30890</name>
</gene>
<feature type="transmembrane region" description="Helical" evidence="5">
    <location>
        <begin position="140"/>
        <end position="161"/>
    </location>
</feature>
<dbReference type="PANTHER" id="PTHR11360:SF284">
    <property type="entry name" value="EG:103B4.3 PROTEIN-RELATED"/>
    <property type="match status" value="1"/>
</dbReference>
<evidence type="ECO:0000256" key="3">
    <source>
        <dbReference type="ARBA" id="ARBA00022989"/>
    </source>
</evidence>
<accession>A0A4R4MZN9</accession>
<dbReference type="SUPFAM" id="SSF103473">
    <property type="entry name" value="MFS general substrate transporter"/>
    <property type="match status" value="1"/>
</dbReference>
<dbReference type="InterPro" id="IPR036259">
    <property type="entry name" value="MFS_trans_sf"/>
</dbReference>
<evidence type="ECO:0000313" key="7">
    <source>
        <dbReference type="EMBL" id="TDC01799.1"/>
    </source>
</evidence>
<dbReference type="CDD" id="cd17355">
    <property type="entry name" value="MFS_YcxA_like"/>
    <property type="match status" value="1"/>
</dbReference>
<feature type="domain" description="Major facilitator superfamily (MFS) profile" evidence="6">
    <location>
        <begin position="48"/>
        <end position="449"/>
    </location>
</feature>
<evidence type="ECO:0000256" key="1">
    <source>
        <dbReference type="ARBA" id="ARBA00004651"/>
    </source>
</evidence>
<dbReference type="GO" id="GO:0005886">
    <property type="term" value="C:plasma membrane"/>
    <property type="evidence" value="ECO:0007669"/>
    <property type="project" value="UniProtKB-SubCell"/>
</dbReference>
<dbReference type="OrthoDB" id="146345at2"/>
<evidence type="ECO:0000256" key="2">
    <source>
        <dbReference type="ARBA" id="ARBA00022692"/>
    </source>
</evidence>
<feature type="transmembrane region" description="Helical" evidence="5">
    <location>
        <begin position="361"/>
        <end position="382"/>
    </location>
</feature>
<dbReference type="PROSITE" id="PS50850">
    <property type="entry name" value="MFS"/>
    <property type="match status" value="1"/>
</dbReference>
<evidence type="ECO:0000259" key="6">
    <source>
        <dbReference type="PROSITE" id="PS50850"/>
    </source>
</evidence>
<sequence length="449" mass="46676">MAILLRITAIQTLAGVAPCRKAGAMVQHVQTSSPSPPGSRPGTRRAWVVAAVAGAAIVAAGAFTTVPGLLISPLHQQYAWDRGHIALAASVNMIFFGFTAPFAAALMERAGIRRVAAGALLLIAAGALLTSVMAAPWQLVVYWGVLIGLGSGCLTMTFAAMITGRWFVRRRGLVTGVLSASSHLGQLVFLPLLAWSVDRFGWRPSVVTLALAALAVSAVVALLLRDHPADVGVPPYGGERVVARPAPATGAACRTVTVLIDAARTGTFWLLAGMFVICGATTNGIMWSNWVPVAHEHGMHATAAASMLSLIGVFSALGAAVSGWLTDRFDPRHLLACFFTVRALTLLALPMVLSATVQPSLVVFAVVYGLVDVATVPPVIALAQRRYGDDGPIVFGWANSAHQLGAGAAAFLGATARDLFGTYDAVWAVLSATCVVAALTALTVRMSRG</sequence>
<dbReference type="InterPro" id="IPR020846">
    <property type="entry name" value="MFS_dom"/>
</dbReference>
<feature type="transmembrane region" description="Helical" evidence="5">
    <location>
        <begin position="115"/>
        <end position="134"/>
    </location>
</feature>
<dbReference type="EMBL" id="SMJZ01000149">
    <property type="protein sequence ID" value="TDC01799.1"/>
    <property type="molecule type" value="Genomic_DNA"/>
</dbReference>
<feature type="transmembrane region" description="Helical" evidence="5">
    <location>
        <begin position="299"/>
        <end position="321"/>
    </location>
</feature>
<comment type="subcellular location">
    <subcellularLocation>
        <location evidence="1">Cell membrane</location>
        <topology evidence="1">Multi-pass membrane protein</topology>
    </subcellularLocation>
</comment>
<dbReference type="Proteomes" id="UP000295157">
    <property type="component" value="Unassembled WGS sequence"/>
</dbReference>
<reference evidence="7 8" key="1">
    <citation type="submission" date="2019-02" db="EMBL/GenBank/DDBJ databases">
        <title>Draft genome sequences of novel Actinobacteria.</title>
        <authorList>
            <person name="Sahin N."/>
            <person name="Ay H."/>
            <person name="Saygin H."/>
        </authorList>
    </citation>
    <scope>NUCLEOTIDE SEQUENCE [LARGE SCALE GENOMIC DNA]</scope>
    <source>
        <strain evidence="7 8">KC201</strain>
    </source>
</reference>
<keyword evidence="4 5" id="KW-0472">Membrane</keyword>
<evidence type="ECO:0000256" key="5">
    <source>
        <dbReference type="SAM" id="Phobius"/>
    </source>
</evidence>
<dbReference type="InterPro" id="IPR050327">
    <property type="entry name" value="Proton-linked_MCT"/>
</dbReference>
<comment type="caution">
    <text evidence="7">The sequence shown here is derived from an EMBL/GenBank/DDBJ whole genome shotgun (WGS) entry which is preliminary data.</text>
</comment>
<dbReference type="Gene3D" id="1.20.1250.20">
    <property type="entry name" value="MFS general substrate transporter like domains"/>
    <property type="match status" value="2"/>
</dbReference>
<name>A0A4R4MZN9_9ACTN</name>
<keyword evidence="2 5" id="KW-0812">Transmembrane</keyword>
<dbReference type="InterPro" id="IPR011701">
    <property type="entry name" value="MFS"/>
</dbReference>